<gene>
    <name evidence="8" type="ORF">B0A50_00453</name>
</gene>
<dbReference type="CDD" id="cd20335">
    <property type="entry name" value="BRcat_RBR"/>
    <property type="match status" value="1"/>
</dbReference>
<dbReference type="Proteomes" id="UP000308549">
    <property type="component" value="Unassembled WGS sequence"/>
</dbReference>
<name>A0A4U0UEB6_9PEZI</name>
<keyword evidence="2" id="KW-0479">Metal-binding</keyword>
<keyword evidence="9" id="KW-1185">Reference proteome</keyword>
<evidence type="ECO:0000256" key="1">
    <source>
        <dbReference type="ARBA" id="ARBA00022679"/>
    </source>
</evidence>
<evidence type="ECO:0000313" key="8">
    <source>
        <dbReference type="EMBL" id="TKA33617.1"/>
    </source>
</evidence>
<protein>
    <recommendedName>
        <fullName evidence="7">RING-type domain-containing protein</fullName>
    </recommendedName>
</protein>
<dbReference type="InterPro" id="IPR044066">
    <property type="entry name" value="TRIAD_supradom"/>
</dbReference>
<keyword evidence="5" id="KW-0833">Ubl conjugation pathway</keyword>
<feature type="domain" description="RING-type" evidence="7">
    <location>
        <begin position="1"/>
        <end position="205"/>
    </location>
</feature>
<dbReference type="PANTHER" id="PTHR11685">
    <property type="entry name" value="RBR FAMILY RING FINGER AND IBR DOMAIN-CONTAINING"/>
    <property type="match status" value="1"/>
</dbReference>
<dbReference type="Pfam" id="PF22191">
    <property type="entry name" value="IBR_1"/>
    <property type="match status" value="1"/>
</dbReference>
<keyword evidence="1" id="KW-0808">Transferase</keyword>
<proteinExistence type="predicted"/>
<dbReference type="PROSITE" id="PS51873">
    <property type="entry name" value="TRIAD"/>
    <property type="match status" value="1"/>
</dbReference>
<dbReference type="GO" id="GO:0016567">
    <property type="term" value="P:protein ubiquitination"/>
    <property type="evidence" value="ECO:0007669"/>
    <property type="project" value="InterPro"/>
</dbReference>
<reference evidence="8 9" key="1">
    <citation type="submission" date="2017-03" db="EMBL/GenBank/DDBJ databases">
        <title>Genomes of endolithic fungi from Antarctica.</title>
        <authorList>
            <person name="Coleine C."/>
            <person name="Masonjones S."/>
            <person name="Stajich J.E."/>
        </authorList>
    </citation>
    <scope>NUCLEOTIDE SEQUENCE [LARGE SCALE GENOMIC DNA]</scope>
    <source>
        <strain evidence="8 9">CCFEE 6315</strain>
    </source>
</reference>
<sequence>MADPSGNTPCVQCSCQVSYDDVKRIISRKDIVHYDFLVHRARAEKESLRECLADILSPTKEQTTCHHFQRHDAQTDGRVFKCSQCGNRECTRCAIPEHVNETCDAFQHRMGFEHGGEEHATAEAFSSGYTGLEGSKEVWKRPKPCPCCGVKIEREDKCQHMTCLKCGNQFCIQCNAAFYGERSVPELGNAAHEKDCVYFKHAKEDRRFKRKDRT</sequence>
<dbReference type="Gene3D" id="1.20.120.1750">
    <property type="match status" value="1"/>
</dbReference>
<accession>A0A4U0UEB6</accession>
<evidence type="ECO:0000256" key="6">
    <source>
        <dbReference type="ARBA" id="ARBA00022833"/>
    </source>
</evidence>
<evidence type="ECO:0000259" key="7">
    <source>
        <dbReference type="PROSITE" id="PS51873"/>
    </source>
</evidence>
<dbReference type="GO" id="GO:0004842">
    <property type="term" value="F:ubiquitin-protein transferase activity"/>
    <property type="evidence" value="ECO:0007669"/>
    <property type="project" value="InterPro"/>
</dbReference>
<evidence type="ECO:0000256" key="2">
    <source>
        <dbReference type="ARBA" id="ARBA00022723"/>
    </source>
</evidence>
<dbReference type="SUPFAM" id="SSF57850">
    <property type="entry name" value="RING/U-box"/>
    <property type="match status" value="1"/>
</dbReference>
<evidence type="ECO:0000256" key="4">
    <source>
        <dbReference type="ARBA" id="ARBA00022771"/>
    </source>
</evidence>
<evidence type="ECO:0000256" key="5">
    <source>
        <dbReference type="ARBA" id="ARBA00022786"/>
    </source>
</evidence>
<keyword evidence="3" id="KW-0677">Repeat</keyword>
<keyword evidence="6" id="KW-0862">Zinc</keyword>
<evidence type="ECO:0000313" key="9">
    <source>
        <dbReference type="Proteomes" id="UP000308549"/>
    </source>
</evidence>
<organism evidence="8 9">
    <name type="scientific">Salinomyces thailandicus</name>
    <dbReference type="NCBI Taxonomy" id="706561"/>
    <lineage>
        <taxon>Eukaryota</taxon>
        <taxon>Fungi</taxon>
        <taxon>Dikarya</taxon>
        <taxon>Ascomycota</taxon>
        <taxon>Pezizomycotina</taxon>
        <taxon>Dothideomycetes</taxon>
        <taxon>Dothideomycetidae</taxon>
        <taxon>Mycosphaerellales</taxon>
        <taxon>Teratosphaeriaceae</taxon>
        <taxon>Salinomyces</taxon>
    </lineage>
</organism>
<dbReference type="OrthoDB" id="1431934at2759"/>
<dbReference type="GO" id="GO:0008270">
    <property type="term" value="F:zinc ion binding"/>
    <property type="evidence" value="ECO:0007669"/>
    <property type="project" value="UniProtKB-KW"/>
</dbReference>
<evidence type="ECO:0000256" key="3">
    <source>
        <dbReference type="ARBA" id="ARBA00022737"/>
    </source>
</evidence>
<dbReference type="InterPro" id="IPR031127">
    <property type="entry name" value="E3_UB_ligase_RBR"/>
</dbReference>
<dbReference type="EMBL" id="NAJL01000002">
    <property type="protein sequence ID" value="TKA33617.1"/>
    <property type="molecule type" value="Genomic_DNA"/>
</dbReference>
<keyword evidence="4" id="KW-0863">Zinc-finger</keyword>
<dbReference type="AlphaFoldDB" id="A0A4U0UEB6"/>
<comment type="caution">
    <text evidence="8">The sequence shown here is derived from an EMBL/GenBank/DDBJ whole genome shotgun (WGS) entry which is preliminary data.</text>
</comment>